<dbReference type="InterPro" id="IPR046807">
    <property type="entry name" value="Tra1_central"/>
</dbReference>
<evidence type="ECO:0000313" key="6">
    <source>
        <dbReference type="Proteomes" id="UP000774326"/>
    </source>
</evidence>
<feature type="domain" description="FAT" evidence="4">
    <location>
        <begin position="2678"/>
        <end position="3234"/>
    </location>
</feature>
<sequence length="3842" mass="437241">MSFIDQIDSFAKRLGEESDYKVKHSVISELSDVIESFDQLKDLEHYNSVIFPIYLDLLRTVPVSFNSSSQDHKLRNAVLEIINRSQLGEVFKYNVDSTTETLQEVLKTDNEENGVLALRILTSLFKNHKTLLSEKAEGLVDLIIEMYKNMAPLVESTFSIEEQQKVQQQSSNNAASSSEDEMNTGDSSSSSANEVLARSMHSFKIIAECPIAMVTITSTYNTLAPTTLPKFFPHIIDILKLEVPQQKAARELKESQNQLQISISDDILNRSAFGDFIVCQVKAMSFLSYLLIREHIQEIIQSASHELPDLLLRLLQDCPSGLFAARKELLHATRHILTTSYRTLFVPKLLQILNERVLLGDGLTTNETLKPLAYSIVADFVHNVRKQLPEDQILTTIEIYCGHLKDDTLSLTVQVMSAKLLLNLVERILKLPNQSEARQIFMFILDAFTQRFKSLNRQFDFIIQQHHESEDARIAKIKEHQAMIKKDNEGFEDAEMEMKRFMERTRELARLPPLELGKASSPTESAAAPSSAPAAATTDATKKDSDGDVDMSAPPSSDCSDPEVANSEFFIFNINRNLPILIHPNSTVTPLKEARSMVRTLLQFLKTISYAMRIFSAEQSTSATENKIWEQKSNFKYDEVLILRELFRESILGKRFFSTQHLIKKDKNAKKNESVIPSTQLASTKDEKELMEHFAVFFIHVDFATFNEIIQQEIEFLFEAILQDSVLLYIPQFLIANDEVTSNFLSVLIAFLMKKLPELGSADVTRCNVIIRLFKLCFMSLNLFPEKNESIILPHLNSMVLDSLKYTTTAKEPSPYFHLIRLLFRSIGGGRFENLYMEIIPFVQVVLEALNRLIINARKPTERDIYVELCLTVPVRLSVLVPHLKHLMRPLVLALQSPTELVSQGLRTLELCVDNLNAEYFDPIIEPVIDQVMAALWKHLKPLPYNHQHAHTTFRILGKLGGRNRRFIKPHDDLKTIAEKLNVKAKFKVEGMEEYQSLSITTGFQAALDILENGSMELKYRVSAFEYLSNGFLLFIPANSLPHTYGLQLKKAVELLSSDAKLDFQLEDEQLLSKDKIIREQSIATKLLSSLFYSVSIPEVSERALNLIKNITEHLTLTSIAKVLTDKSKHQRPFSVNDKEGKITFTERDIFESIIYALSSYYGEVRDAGIQAIKTIFQTIVTVCGSVEQSLNFSLLKSAFNAFIHSCYEETYYMKLAGVLGLKTLVSDLGIPIAWFKPRQYELIHCMSYVLKDTNPEAPCEVVSTAKQLILDVLKQANVGEVDLTDKVFFGIVSNLVYDLSNANQIVRETSQEALTILSTTTGVSIAKLMDGCKHILLSPIFGKPLRALPFPMQIGNIDAITFCLGLEDSFLSFTDEMNRLLMEALTLVDAEDESLTSAHKISEHRTSEQLIKLRVVCIKLLSLALSKPEFVNSQQGGIRIRILAVFFRTLCAKSTEIINASHEGLSKALVDNYKLPKELLQNGLRPMLMNLADHKKLTVEGLEALARLLELLISYFKVEIGKKLLDHLMAWASPENSKIIIAQKLDLDPTVQIIIAILNIFHLLPPKAYTYMDDIMRTLNYLEVNLRRTQDSPFRVPVAKFLNRFPEESMNYYVAHFHDRSLGSQFSYFIRSSLCSDLKKLFMEKASTVLFQQVQSETDEVKKAFKFSNFIELIHSFNEPEWLRDNKALLVELAQLTKHIVLFARSSALTSSIQIPIFKSIETLQYLFIEYFQTTPSDSDSVISLIDLLCSLKLPLSAKFEDYIFDYIVKNSDVSLRQGYLSRSVVFGVDTSKSLESRVFVFKHIINPILIYEGVVKLNLNQLFELSNGATAKPVWLDLIHNKLWRSSNSEIINSYHASPMDKLRLEMLQLTSLVIKYAGESIVDLRKDVIKFAWNFIKLEDALVKQAAYVVTCYFINTYDTPAQLVNQVFVALLRVHISDTRYLVRQSLDLLAPVMSDRMSSSGSRTGWIKWVRRMLLENNTSQNISVYQFIISHKDVFYVARDHFIPNIIGFMNKLTAMANPPLENQVLAVELAELLLFWEVKSRESSAAPEEDGDKMDVDGDNDVAIEDESAIDDSSDIAVKDGDDDLFTESTNTAASASVGGATSTVDITTSKNYSIPFAQRDSCIAFLARFICSSNHRTGESELGQRALHVFQTLLGKTYWEDISVKLDFFERFLVQADFKNNRHITCCLNALDVLTVVLSVTESDYIIENIAYIHTLLEKVLSSNYNGFQEASQRVLRIVLKAINDEADGSDDEEHQDEVKSFLTMLGTIVADDLQNTDSVAAGVTLAWTLANHYPTLLDPLVQSLTRNFVKICKDHITITQPNEKGGNSNAAANAAAGGAAQGHSESEAKITTILLEKMLYMSAMRISTLGDQRRLFLSLLAQLIDRSLDSVLLRNIIIIIRSWVFSGDHLLFPTVKEKTALLIKMLVFELRGELSLTKEFYQIIVDIFEEKSMAHTEMTVRLEQPFLVGTRLNDAKIRGRLMAILNESLEKDVNKRLFYVIREQNWEFLSEHCWLNQAIQLLFGSFDAEHSLVLENTYQFAPIDQLDHLLSAKSLEGVSADFSEDFMQLLERRKSFIHDLANVKSKDILTPLVDIMFNSPETVHNTWVELFPVVYQSITRREKMVFKESFVSLISKDYHNRQVDARPNVIQSLLEGAGRCEDMQLPPHLVKYLGYSFDAWYPALRILEAIEKSPIVDNNIVRETNQDALIEMYATLQEDDMFYGQWRRRAKYQETNAALSYEQLGLWDKAIQLYEVAQIKARNGALPYGESEYSLWEDNWILCAEKLQHWDILTELAKHESFTDLLLECGWRVADWTDDKEPLEQAVKVVMDVPTPRRQIFETFLCLQGIAQQETKITDLTVLSDTGIQLALRKWNALPKRFTGAHIPLLHTFQQYVEFMEASQIYGSLLTTTAQNLDNKSQELKRILTVWRERLPNIWDDINLWNDLVTWRQHAFQVINKTYMQFIPKLQQASNGNKNEHSFAYRGFHEIASVVNRFAHVARKHNVPEVCINQLNRIYTLPNIEIQEAFLKLREQAKCHYMNPNELNTGLDVISNTNLVYFTTQQKAEFFTLKGMFLSKMNSKDEANQAFATAVQIDLNLAKAWAEWGRFNDNRLKDEPNNISHANNAVSCYLQAAGLYKSDKARKLLARILWLISLDDPSGILAQAFDSYKGEVPVWYWITFIPQLLTSLSHKEASLVRQVLIKIAKTYPQALHFQLRTTREDFAVIQKQAQQMANRQTSATPANSASQGATPNLPQSSGSAPGTGNMEPWEYADEIMGILKTAYPLLALSLESLVDQIQQRFKCSADEDAYRLVIALLNDGLQNMNRLPYPKEDAKLSAQTEANIVRFAESVLPKYIRDEFEVDFIKCKPNLEMYVKNLRKWRDRLESKLDRRFSFVNLEGLCPHLSEFHHQKFEDIEVPGQYLLHKDNNSHFIKIERFLPTLELIRGTSACHKRLTIRGHDGSLHMFAIQFPSVRHSRREERIFQLYRILDDILDKKVQTRKRNIKLTLPIAVPLSPHIRLLNDSKSMTTMQEIYEAHCKKTNTDKDEPLLYYYAKMKSSIDPQLPIPDSTSIKVEIFSGLQTSVVPNTIFKNYFTELYAGFEDFWLFRKQFTSQYASFIFMTYMMSINNRVPSKILVNHKSGAVCTYEMLPSKLASTKANNSSVFAGYSNMDINAQRAAPVFFNPEAVPFRLTPNIQELIGEAGLEGILTIHILCIANALVEHEGELNAYLPLFIRDETISWYSQHHKSSTDDPHLKEIVLGNVAAIVKKVTDLTSDNFAAANAANAGATGVATPSPPIVTGKILELIQRAVNPRHLALQDTVWMAYL</sequence>
<feature type="region of interest" description="Disordered" evidence="2">
    <location>
        <begin position="162"/>
        <end position="191"/>
    </location>
</feature>
<dbReference type="EMBL" id="JAEUBG010001025">
    <property type="protein sequence ID" value="KAH3687065.1"/>
    <property type="molecule type" value="Genomic_DNA"/>
</dbReference>
<dbReference type="GO" id="GO:0035267">
    <property type="term" value="C:NuA4 histone acetyltransferase complex"/>
    <property type="evidence" value="ECO:0007669"/>
    <property type="project" value="TreeGrafter"/>
</dbReference>
<name>A0A9P8TQ92_WICPI</name>
<evidence type="ECO:0000313" key="5">
    <source>
        <dbReference type="EMBL" id="KAH3687065.1"/>
    </source>
</evidence>
<dbReference type="InterPro" id="IPR036940">
    <property type="entry name" value="PI3/4_kinase_cat_sf"/>
</dbReference>
<dbReference type="InterPro" id="IPR000403">
    <property type="entry name" value="PI3/4_kinase_cat_dom"/>
</dbReference>
<dbReference type="PANTHER" id="PTHR11139">
    <property type="entry name" value="ATAXIA TELANGIECTASIA MUTATED ATM -RELATED"/>
    <property type="match status" value="1"/>
</dbReference>
<feature type="compositionally biased region" description="Low complexity" evidence="2">
    <location>
        <begin position="165"/>
        <end position="177"/>
    </location>
</feature>
<dbReference type="InterPro" id="IPR003151">
    <property type="entry name" value="PIK-rel_kinase_FAT"/>
</dbReference>
<feature type="domain" description="PI3K/PI4K catalytic" evidence="3">
    <location>
        <begin position="3452"/>
        <end position="3796"/>
    </location>
</feature>
<reference evidence="5" key="1">
    <citation type="journal article" date="2021" name="Open Biol.">
        <title>Shared evolutionary footprints suggest mitochondrial oxidative damage underlies multiple complex I losses in fungi.</title>
        <authorList>
            <person name="Schikora-Tamarit M.A."/>
            <person name="Marcet-Houben M."/>
            <person name="Nosek J."/>
            <person name="Gabaldon T."/>
        </authorList>
    </citation>
    <scope>NUCLEOTIDE SEQUENCE</scope>
    <source>
        <strain evidence="5">CBS2887</strain>
    </source>
</reference>
<dbReference type="GO" id="GO:0006355">
    <property type="term" value="P:regulation of DNA-templated transcription"/>
    <property type="evidence" value="ECO:0007669"/>
    <property type="project" value="TreeGrafter"/>
</dbReference>
<dbReference type="InterPro" id="IPR050517">
    <property type="entry name" value="DDR_Repair_Kinase"/>
</dbReference>
<keyword evidence="6" id="KW-1185">Reference proteome</keyword>
<comment type="caution">
    <text evidence="5">The sequence shown here is derived from an EMBL/GenBank/DDBJ whole genome shotgun (WGS) entry which is preliminary data.</text>
</comment>
<dbReference type="SUPFAM" id="SSF56112">
    <property type="entry name" value="Protein kinase-like (PK-like)"/>
    <property type="match status" value="1"/>
</dbReference>
<dbReference type="SMART" id="SM00146">
    <property type="entry name" value="PI3Kc"/>
    <property type="match status" value="1"/>
</dbReference>
<evidence type="ECO:0000256" key="1">
    <source>
        <dbReference type="ARBA" id="ARBA00007234"/>
    </source>
</evidence>
<dbReference type="GO" id="GO:0006281">
    <property type="term" value="P:DNA repair"/>
    <property type="evidence" value="ECO:0007669"/>
    <property type="project" value="TreeGrafter"/>
</dbReference>
<dbReference type="GO" id="GO:0005634">
    <property type="term" value="C:nucleus"/>
    <property type="evidence" value="ECO:0007669"/>
    <property type="project" value="TreeGrafter"/>
</dbReference>
<protein>
    <recommendedName>
        <fullName evidence="7">Non-specific serine/threonine protein kinase</fullName>
    </recommendedName>
</protein>
<comment type="similarity">
    <text evidence="1">Belongs to the PI3/PI4-kinase family. TRA1 subfamily.</text>
</comment>
<dbReference type="InterPro" id="IPR011009">
    <property type="entry name" value="Kinase-like_dom_sf"/>
</dbReference>
<feature type="compositionally biased region" description="Low complexity" evidence="2">
    <location>
        <begin position="518"/>
        <end position="539"/>
    </location>
</feature>
<evidence type="ECO:0000259" key="4">
    <source>
        <dbReference type="PROSITE" id="PS51189"/>
    </source>
</evidence>
<dbReference type="OrthoDB" id="5570127at2759"/>
<evidence type="ECO:0000259" key="3">
    <source>
        <dbReference type="PROSITE" id="PS50290"/>
    </source>
</evidence>
<dbReference type="Gene3D" id="1.10.1070.11">
    <property type="entry name" value="Phosphatidylinositol 3-/4-kinase, catalytic domain"/>
    <property type="match status" value="1"/>
</dbReference>
<dbReference type="PROSITE" id="PS50290">
    <property type="entry name" value="PI3_4_KINASE_3"/>
    <property type="match status" value="1"/>
</dbReference>
<evidence type="ECO:0008006" key="7">
    <source>
        <dbReference type="Google" id="ProtNLM"/>
    </source>
</evidence>
<feature type="compositionally biased region" description="Polar residues" evidence="2">
    <location>
        <begin position="3246"/>
        <end position="3275"/>
    </location>
</feature>
<dbReference type="PANTHER" id="PTHR11139:SF1">
    <property type="entry name" value="TRANSFORMATION_TRANSCRIPTION DOMAIN-ASSOCIATED PROTEIN"/>
    <property type="match status" value="1"/>
</dbReference>
<dbReference type="InterPro" id="IPR014009">
    <property type="entry name" value="PIK_FAT"/>
</dbReference>
<feature type="region of interest" description="Disordered" evidence="2">
    <location>
        <begin position="516"/>
        <end position="562"/>
    </location>
</feature>
<accession>A0A9P8TQ92</accession>
<dbReference type="Pfam" id="PF00454">
    <property type="entry name" value="PI3_PI4_kinase"/>
    <property type="match status" value="1"/>
</dbReference>
<gene>
    <name evidence="5" type="ORF">WICPIJ_001938</name>
</gene>
<dbReference type="GO" id="GO:0000124">
    <property type="term" value="C:SAGA complex"/>
    <property type="evidence" value="ECO:0007669"/>
    <property type="project" value="TreeGrafter"/>
</dbReference>
<dbReference type="SUPFAM" id="SSF48371">
    <property type="entry name" value="ARM repeat"/>
    <property type="match status" value="2"/>
</dbReference>
<dbReference type="PROSITE" id="PS51189">
    <property type="entry name" value="FAT"/>
    <property type="match status" value="1"/>
</dbReference>
<dbReference type="Pfam" id="PF20175">
    <property type="entry name" value="Tra1_central"/>
    <property type="match status" value="1"/>
</dbReference>
<dbReference type="InterPro" id="IPR016024">
    <property type="entry name" value="ARM-type_fold"/>
</dbReference>
<dbReference type="InterPro" id="IPR046805">
    <property type="entry name" value="Tra1_ring"/>
</dbReference>
<dbReference type="CDD" id="cd05163">
    <property type="entry name" value="PIKK_TRRAP"/>
    <property type="match status" value="1"/>
</dbReference>
<dbReference type="Proteomes" id="UP000774326">
    <property type="component" value="Unassembled WGS sequence"/>
</dbReference>
<evidence type="ECO:0000256" key="2">
    <source>
        <dbReference type="SAM" id="MobiDB-lite"/>
    </source>
</evidence>
<organism evidence="5 6">
    <name type="scientific">Wickerhamomyces pijperi</name>
    <name type="common">Yeast</name>
    <name type="synonym">Pichia pijperi</name>
    <dbReference type="NCBI Taxonomy" id="599730"/>
    <lineage>
        <taxon>Eukaryota</taxon>
        <taxon>Fungi</taxon>
        <taxon>Dikarya</taxon>
        <taxon>Ascomycota</taxon>
        <taxon>Saccharomycotina</taxon>
        <taxon>Saccharomycetes</taxon>
        <taxon>Phaffomycetales</taxon>
        <taxon>Wickerhamomycetaceae</taxon>
        <taxon>Wickerhamomyces</taxon>
    </lineage>
</organism>
<reference evidence="5" key="2">
    <citation type="submission" date="2021-01" db="EMBL/GenBank/DDBJ databases">
        <authorList>
            <person name="Schikora-Tamarit M.A."/>
        </authorList>
    </citation>
    <scope>NUCLEOTIDE SEQUENCE</scope>
    <source>
        <strain evidence="5">CBS2887</strain>
    </source>
</reference>
<proteinExistence type="inferred from homology"/>
<dbReference type="Pfam" id="PF20206">
    <property type="entry name" value="Tra1_ring"/>
    <property type="match status" value="1"/>
</dbReference>
<dbReference type="Pfam" id="PF02259">
    <property type="entry name" value="FAT"/>
    <property type="match status" value="1"/>
</dbReference>
<feature type="region of interest" description="Disordered" evidence="2">
    <location>
        <begin position="3246"/>
        <end position="3279"/>
    </location>
</feature>